<evidence type="ECO:0000313" key="3">
    <source>
        <dbReference type="Proteomes" id="UP000754563"/>
    </source>
</evidence>
<organism evidence="2 3">
    <name type="scientific">Candidatus Dojkabacteria bacterium</name>
    <dbReference type="NCBI Taxonomy" id="2099670"/>
    <lineage>
        <taxon>Bacteria</taxon>
        <taxon>Candidatus Dojkabacteria</taxon>
    </lineage>
</organism>
<evidence type="ECO:0000256" key="1">
    <source>
        <dbReference type="SAM" id="MobiDB-lite"/>
    </source>
</evidence>
<accession>A0A955LA24</accession>
<dbReference type="Proteomes" id="UP000754563">
    <property type="component" value="Unassembled WGS sequence"/>
</dbReference>
<gene>
    <name evidence="2" type="ORF">KC717_06790</name>
</gene>
<reference evidence="2" key="1">
    <citation type="submission" date="2020-04" db="EMBL/GenBank/DDBJ databases">
        <authorList>
            <person name="Zhang T."/>
        </authorList>
    </citation>
    <scope>NUCLEOTIDE SEQUENCE</scope>
    <source>
        <strain evidence="2">HKST-UBA11</strain>
    </source>
</reference>
<sequence length="278" mass="29309">MPRISKETVSSSSGGLLGTWNASTNTPTLSNTDTGKIGVMYKVSDAGSNDFGAGSISFEVGDIVVNDGSVWSRIDATDAVISVNGNTGVVVLDADDIGDGSVSNTEFQYLNGVTSAIQTQINNAGGSTNKIGYINSNKTVSANYASLISVTGLKSSKKYNFIFVGIIDSNNLALNEIGFYISGQYSSDYNYTIQLYKDGVLESVVSKVDDTTEDPLGTGLSAYHFELPTGLTLNTNEGLIIARGTVENSSSTKTLYGMVNGGNPFYVKEGSYIIYIEG</sequence>
<dbReference type="EMBL" id="JAGQLH010000125">
    <property type="protein sequence ID" value="MCA9386324.1"/>
    <property type="molecule type" value="Genomic_DNA"/>
</dbReference>
<evidence type="ECO:0000313" key="2">
    <source>
        <dbReference type="EMBL" id="MCA9386324.1"/>
    </source>
</evidence>
<dbReference type="AlphaFoldDB" id="A0A955LA24"/>
<protein>
    <submittedName>
        <fullName evidence="2">Uncharacterized protein</fullName>
    </submittedName>
</protein>
<proteinExistence type="predicted"/>
<name>A0A955LA24_9BACT</name>
<feature type="compositionally biased region" description="Polar residues" evidence="1">
    <location>
        <begin position="20"/>
        <end position="31"/>
    </location>
</feature>
<feature type="region of interest" description="Disordered" evidence="1">
    <location>
        <begin position="1"/>
        <end position="31"/>
    </location>
</feature>
<reference evidence="2" key="2">
    <citation type="journal article" date="2021" name="Microbiome">
        <title>Successional dynamics and alternative stable states in a saline activated sludge microbial community over 9 years.</title>
        <authorList>
            <person name="Wang Y."/>
            <person name="Ye J."/>
            <person name="Ju F."/>
            <person name="Liu L."/>
            <person name="Boyd J.A."/>
            <person name="Deng Y."/>
            <person name="Parks D.H."/>
            <person name="Jiang X."/>
            <person name="Yin X."/>
            <person name="Woodcroft B.J."/>
            <person name="Tyson G.W."/>
            <person name="Hugenholtz P."/>
            <person name="Polz M.F."/>
            <person name="Zhang T."/>
        </authorList>
    </citation>
    <scope>NUCLEOTIDE SEQUENCE</scope>
    <source>
        <strain evidence="2">HKST-UBA11</strain>
    </source>
</reference>
<comment type="caution">
    <text evidence="2">The sequence shown here is derived from an EMBL/GenBank/DDBJ whole genome shotgun (WGS) entry which is preliminary data.</text>
</comment>